<dbReference type="AlphaFoldDB" id="A0A9D1EXY9"/>
<dbReference type="Proteomes" id="UP000823928">
    <property type="component" value="Unassembled WGS sequence"/>
</dbReference>
<name>A0A9D1EXY9_9BACT</name>
<protein>
    <submittedName>
        <fullName evidence="1">Uncharacterized protein</fullName>
    </submittedName>
</protein>
<reference evidence="1" key="2">
    <citation type="journal article" date="2021" name="PeerJ">
        <title>Extensive microbial diversity within the chicken gut microbiome revealed by metagenomics and culture.</title>
        <authorList>
            <person name="Gilroy R."/>
            <person name="Ravi A."/>
            <person name="Getino M."/>
            <person name="Pursley I."/>
            <person name="Horton D.L."/>
            <person name="Alikhan N.F."/>
            <person name="Baker D."/>
            <person name="Gharbi K."/>
            <person name="Hall N."/>
            <person name="Watson M."/>
            <person name="Adriaenssens E.M."/>
            <person name="Foster-Nyarko E."/>
            <person name="Jarju S."/>
            <person name="Secka A."/>
            <person name="Antonio M."/>
            <person name="Oren A."/>
            <person name="Chaudhuri R.R."/>
            <person name="La Ragione R."/>
            <person name="Hildebrand F."/>
            <person name="Pallen M.J."/>
        </authorList>
    </citation>
    <scope>NUCLEOTIDE SEQUENCE</scope>
    <source>
        <strain evidence="1">6276</strain>
    </source>
</reference>
<accession>A0A9D1EXY9</accession>
<gene>
    <name evidence="1" type="ORF">IAC10_03800</name>
</gene>
<proteinExistence type="predicted"/>
<organism evidence="1 2">
    <name type="scientific">Candidatus Scatousia excrementigallinarum</name>
    <dbReference type="NCBI Taxonomy" id="2840935"/>
    <lineage>
        <taxon>Bacteria</taxon>
        <taxon>Candidatus Scatousia</taxon>
    </lineage>
</organism>
<evidence type="ECO:0000313" key="1">
    <source>
        <dbReference type="EMBL" id="HIS35739.1"/>
    </source>
</evidence>
<dbReference type="EMBL" id="DVIU01000079">
    <property type="protein sequence ID" value="HIS35739.1"/>
    <property type="molecule type" value="Genomic_DNA"/>
</dbReference>
<sequence length="221" mass="26424">MRVDELSGKFTIKQNGSYDKNILCAECDGKILGKFDQEGYRILLDEIYKHCLYRDDKVKIYNLSSEYYDYNKLRKFFISILWKASISSLPEYSYIQLGEYEDKALAILKGIASYEDLFKIYIYKYPKDKDYNKFIYITKTKIANYKTFVLNMAGYMIFIILNGKNHPYTKENYPISKMIINNKNFCIIESEELYFQHQHLAEQKMQEMWRKGYKPPFAPKL</sequence>
<evidence type="ECO:0000313" key="2">
    <source>
        <dbReference type="Proteomes" id="UP000823928"/>
    </source>
</evidence>
<reference evidence="1" key="1">
    <citation type="submission" date="2020-10" db="EMBL/GenBank/DDBJ databases">
        <authorList>
            <person name="Gilroy R."/>
        </authorList>
    </citation>
    <scope>NUCLEOTIDE SEQUENCE</scope>
    <source>
        <strain evidence="1">6276</strain>
    </source>
</reference>
<comment type="caution">
    <text evidence="1">The sequence shown here is derived from an EMBL/GenBank/DDBJ whole genome shotgun (WGS) entry which is preliminary data.</text>
</comment>